<name>A0A3A1YJY2_9GAMM</name>
<keyword evidence="4 10" id="KW-0547">Nucleotide-binding</keyword>
<dbReference type="CDD" id="cd00805">
    <property type="entry name" value="TyrRS_core"/>
    <property type="match status" value="1"/>
</dbReference>
<dbReference type="RefSeq" id="WP_119531184.1">
    <property type="nucleotide sequence ID" value="NZ_JBHSSP010000001.1"/>
</dbReference>
<dbReference type="InterPro" id="IPR036986">
    <property type="entry name" value="S4_RNA-bd_sf"/>
</dbReference>
<comment type="subunit">
    <text evidence="1 10">Homodimer.</text>
</comment>
<evidence type="ECO:0000256" key="4">
    <source>
        <dbReference type="ARBA" id="ARBA00022741"/>
    </source>
</evidence>
<dbReference type="OrthoDB" id="9804243at2"/>
<feature type="short sequence motif" description="'HIGH' region" evidence="10">
    <location>
        <begin position="55"/>
        <end position="64"/>
    </location>
</feature>
<keyword evidence="13" id="KW-1185">Reference proteome</keyword>
<comment type="function">
    <text evidence="10">Catalyzes the attachment of tyrosine to tRNA(Tyr) in a two-step reaction: tyrosine is first activated by ATP to form Tyr-AMP and then transferred to the acceptor end of tRNA(Tyr).</text>
</comment>
<dbReference type="FunFam" id="1.10.240.10:FF:000006">
    <property type="entry name" value="Tyrosine--tRNA ligase"/>
    <property type="match status" value="1"/>
</dbReference>
<feature type="short sequence motif" description="'KMSKS' region" evidence="10">
    <location>
        <begin position="239"/>
        <end position="243"/>
    </location>
</feature>
<dbReference type="InterPro" id="IPR014729">
    <property type="entry name" value="Rossmann-like_a/b/a_fold"/>
</dbReference>
<organism evidence="12 13">
    <name type="scientific">Psittacicella hinzii</name>
    <dbReference type="NCBI Taxonomy" id="2028575"/>
    <lineage>
        <taxon>Bacteria</taxon>
        <taxon>Pseudomonadati</taxon>
        <taxon>Pseudomonadota</taxon>
        <taxon>Gammaproteobacteria</taxon>
        <taxon>Pasteurellales</taxon>
        <taxon>Psittacicellaceae</taxon>
        <taxon>Psittacicella</taxon>
    </lineage>
</organism>
<dbReference type="GO" id="GO:0006437">
    <property type="term" value="P:tyrosyl-tRNA aminoacylation"/>
    <property type="evidence" value="ECO:0007669"/>
    <property type="project" value="UniProtKB-UniRule"/>
</dbReference>
<keyword evidence="6 11" id="KW-0694">RNA-binding</keyword>
<dbReference type="Proteomes" id="UP000265916">
    <property type="component" value="Unassembled WGS sequence"/>
</dbReference>
<evidence type="ECO:0000256" key="3">
    <source>
        <dbReference type="ARBA" id="ARBA00022598"/>
    </source>
</evidence>
<proteinExistence type="inferred from homology"/>
<evidence type="ECO:0000256" key="8">
    <source>
        <dbReference type="ARBA" id="ARBA00023146"/>
    </source>
</evidence>
<feature type="binding site" evidence="10">
    <location>
        <position position="242"/>
    </location>
    <ligand>
        <name>ATP</name>
        <dbReference type="ChEBI" id="CHEBI:30616"/>
    </ligand>
</feature>
<comment type="subcellular location">
    <subcellularLocation>
        <location evidence="10">Cytoplasm</location>
    </subcellularLocation>
</comment>
<dbReference type="GO" id="GO:0005829">
    <property type="term" value="C:cytosol"/>
    <property type="evidence" value="ECO:0007669"/>
    <property type="project" value="TreeGrafter"/>
</dbReference>
<evidence type="ECO:0000256" key="2">
    <source>
        <dbReference type="ARBA" id="ARBA00022490"/>
    </source>
</evidence>
<dbReference type="PROSITE" id="PS50889">
    <property type="entry name" value="S4"/>
    <property type="match status" value="1"/>
</dbReference>
<reference evidence="12 13" key="1">
    <citation type="submission" date="2017-08" db="EMBL/GenBank/DDBJ databases">
        <title>Reclassification of Bisgaard taxon 37 and 44.</title>
        <authorList>
            <person name="Christensen H."/>
        </authorList>
    </citation>
    <scope>NUCLEOTIDE SEQUENCE [LARGE SCALE GENOMIC DNA]</scope>
    <source>
        <strain evidence="12 13">111</strain>
    </source>
</reference>
<keyword evidence="2 10" id="KW-0963">Cytoplasm</keyword>
<evidence type="ECO:0000256" key="6">
    <source>
        <dbReference type="ARBA" id="ARBA00022884"/>
    </source>
</evidence>
<dbReference type="GO" id="GO:0004831">
    <property type="term" value="F:tyrosine-tRNA ligase activity"/>
    <property type="evidence" value="ECO:0007669"/>
    <property type="project" value="UniProtKB-UniRule"/>
</dbReference>
<comment type="caution">
    <text evidence="12">The sequence shown here is derived from an EMBL/GenBank/DDBJ whole genome shotgun (WGS) entry which is preliminary data.</text>
</comment>
<evidence type="ECO:0000256" key="11">
    <source>
        <dbReference type="PROSITE-ProRule" id="PRU00182"/>
    </source>
</evidence>
<dbReference type="SUPFAM" id="SSF52374">
    <property type="entry name" value="Nucleotidylyl transferase"/>
    <property type="match status" value="1"/>
</dbReference>
<gene>
    <name evidence="10" type="primary">tyrS</name>
    <name evidence="12" type="ORF">CKF58_03935</name>
</gene>
<evidence type="ECO:0000256" key="1">
    <source>
        <dbReference type="ARBA" id="ARBA00011738"/>
    </source>
</evidence>
<dbReference type="Pfam" id="PF00579">
    <property type="entry name" value="tRNA-synt_1b"/>
    <property type="match status" value="1"/>
</dbReference>
<dbReference type="PANTHER" id="PTHR11766:SF1">
    <property type="entry name" value="TYROSINE--TRNA LIGASE"/>
    <property type="match status" value="1"/>
</dbReference>
<dbReference type="Gene3D" id="3.40.50.620">
    <property type="entry name" value="HUPs"/>
    <property type="match status" value="1"/>
</dbReference>
<keyword evidence="5 10" id="KW-0067">ATP-binding</keyword>
<dbReference type="InterPro" id="IPR002305">
    <property type="entry name" value="aa-tRNA-synth_Ic"/>
</dbReference>
<dbReference type="HAMAP" id="MF_02007">
    <property type="entry name" value="Tyr_tRNA_synth_type2"/>
    <property type="match status" value="1"/>
</dbReference>
<dbReference type="Gene3D" id="3.10.290.10">
    <property type="entry name" value="RNA-binding S4 domain"/>
    <property type="match status" value="1"/>
</dbReference>
<comment type="similarity">
    <text evidence="10">Belongs to the class-I aminoacyl-tRNA synthetase family. TyrS type 2 subfamily.</text>
</comment>
<dbReference type="PROSITE" id="PS00178">
    <property type="entry name" value="AA_TRNA_LIGASE_I"/>
    <property type="match status" value="1"/>
</dbReference>
<keyword evidence="7 10" id="KW-0648">Protein biosynthesis</keyword>
<accession>A0A3A1YJY2</accession>
<dbReference type="InterPro" id="IPR024108">
    <property type="entry name" value="Tyr-tRNA-ligase_bac_2"/>
</dbReference>
<dbReference type="InterPro" id="IPR002307">
    <property type="entry name" value="Tyr-tRNA-ligase"/>
</dbReference>
<keyword evidence="3 10" id="KW-0436">Ligase</keyword>
<evidence type="ECO:0000256" key="10">
    <source>
        <dbReference type="HAMAP-Rule" id="MF_02007"/>
    </source>
</evidence>
<dbReference type="InterPro" id="IPR024088">
    <property type="entry name" value="Tyr-tRNA-ligase_bac-type"/>
</dbReference>
<dbReference type="AlphaFoldDB" id="A0A3A1YJY2"/>
<dbReference type="PRINTS" id="PR01040">
    <property type="entry name" value="TRNASYNTHTYR"/>
</dbReference>
<dbReference type="SUPFAM" id="SSF55174">
    <property type="entry name" value="Alpha-L RNA-binding motif"/>
    <property type="match status" value="1"/>
</dbReference>
<dbReference type="EMBL" id="NRJG01000062">
    <property type="protein sequence ID" value="RIY38583.1"/>
    <property type="molecule type" value="Genomic_DNA"/>
</dbReference>
<comment type="catalytic activity">
    <reaction evidence="9 10">
        <text>tRNA(Tyr) + L-tyrosine + ATP = L-tyrosyl-tRNA(Tyr) + AMP + diphosphate + H(+)</text>
        <dbReference type="Rhea" id="RHEA:10220"/>
        <dbReference type="Rhea" id="RHEA-COMP:9706"/>
        <dbReference type="Rhea" id="RHEA-COMP:9707"/>
        <dbReference type="ChEBI" id="CHEBI:15378"/>
        <dbReference type="ChEBI" id="CHEBI:30616"/>
        <dbReference type="ChEBI" id="CHEBI:33019"/>
        <dbReference type="ChEBI" id="CHEBI:58315"/>
        <dbReference type="ChEBI" id="CHEBI:78442"/>
        <dbReference type="ChEBI" id="CHEBI:78536"/>
        <dbReference type="ChEBI" id="CHEBI:456215"/>
        <dbReference type="EC" id="6.1.1.1"/>
    </reaction>
</comment>
<sequence>MTTEVKDEKTLTLPLDLQEQFEEIRRGTEAIYSEQDLIKKLLERRPLIVKLGADPTAPDIHLGHTVVINKLRTLQKFGHHIHFLIGDFTALVGDPSGRSATRPPLSKEQILANAKTYQEQLFKILDPEKTTIRFNSEWLGALGTEGVLRLASQSTVARMLERDDFHKRYHNNQSIAIHEFLYPLFQGYDSVAMQADIEFGGTDQTFNLLMGRELQKTYGQAQQVCITMPLLVGLDGEKKMSKSLGNYIGVTDEPNEMYGKVMAISDDLMWDWYTLLSFKSLAQIQELKDKVANGMNPRDAKVELALEITARFHSEQAALAAKEEFTNRFAKGQLPTDLEELTVTIPDGQDDYPLANLLKDAQMVSSTSEAYRNIEGNGVSIDSEKVTDRKHRVAAGTTAVYQVGKRKFKRITLVK</sequence>
<dbReference type="FunFam" id="3.40.50.620:FF:000061">
    <property type="entry name" value="Tyrosine--tRNA ligase"/>
    <property type="match status" value="1"/>
</dbReference>
<dbReference type="NCBIfam" id="TIGR00234">
    <property type="entry name" value="tyrS"/>
    <property type="match status" value="1"/>
</dbReference>
<evidence type="ECO:0000256" key="5">
    <source>
        <dbReference type="ARBA" id="ARBA00022840"/>
    </source>
</evidence>
<dbReference type="Gene3D" id="1.10.240.10">
    <property type="entry name" value="Tyrosyl-Transfer RNA Synthetase"/>
    <property type="match status" value="1"/>
</dbReference>
<dbReference type="GO" id="GO:0003723">
    <property type="term" value="F:RNA binding"/>
    <property type="evidence" value="ECO:0007669"/>
    <property type="project" value="UniProtKB-KW"/>
</dbReference>
<dbReference type="EC" id="6.1.1.1" evidence="10"/>
<dbReference type="GO" id="GO:0005524">
    <property type="term" value="F:ATP binding"/>
    <property type="evidence" value="ECO:0007669"/>
    <property type="project" value="UniProtKB-UniRule"/>
</dbReference>
<keyword evidence="8 10" id="KW-0030">Aminoacyl-tRNA synthetase</keyword>
<evidence type="ECO:0000256" key="7">
    <source>
        <dbReference type="ARBA" id="ARBA00022917"/>
    </source>
</evidence>
<evidence type="ECO:0000256" key="9">
    <source>
        <dbReference type="ARBA" id="ARBA00048248"/>
    </source>
</evidence>
<evidence type="ECO:0000313" key="13">
    <source>
        <dbReference type="Proteomes" id="UP000265916"/>
    </source>
</evidence>
<dbReference type="PANTHER" id="PTHR11766">
    <property type="entry name" value="TYROSYL-TRNA SYNTHETASE"/>
    <property type="match status" value="1"/>
</dbReference>
<protein>
    <recommendedName>
        <fullName evidence="10">Tyrosine--tRNA ligase</fullName>
        <ecNumber evidence="10">6.1.1.1</ecNumber>
    </recommendedName>
    <alternativeName>
        <fullName evidence="10">Tyrosyl-tRNA synthetase</fullName>
        <shortName evidence="10">TyrRS</shortName>
    </alternativeName>
</protein>
<evidence type="ECO:0000313" key="12">
    <source>
        <dbReference type="EMBL" id="RIY38583.1"/>
    </source>
</evidence>
<dbReference type="InterPro" id="IPR001412">
    <property type="entry name" value="aa-tRNA-synth_I_CS"/>
</dbReference>